<dbReference type="Gene3D" id="1.20.81.30">
    <property type="entry name" value="Type II secretion system (T2SS), domain F"/>
    <property type="match status" value="2"/>
</dbReference>
<dbReference type="InterPro" id="IPR003004">
    <property type="entry name" value="GspF/PilC"/>
</dbReference>
<evidence type="ECO:0000256" key="6">
    <source>
        <dbReference type="ARBA" id="ARBA00022989"/>
    </source>
</evidence>
<keyword evidence="7 8" id="KW-0472">Membrane</keyword>
<accession>A0A840RLQ9</accession>
<dbReference type="Pfam" id="PF00482">
    <property type="entry name" value="T2SSF"/>
    <property type="match status" value="2"/>
</dbReference>
<keyword evidence="11" id="KW-1185">Reference proteome</keyword>
<evidence type="ECO:0000256" key="3">
    <source>
        <dbReference type="ARBA" id="ARBA00022475"/>
    </source>
</evidence>
<dbReference type="RefSeq" id="WP_184102759.1">
    <property type="nucleotide sequence ID" value="NZ_JACHHN010000009.1"/>
</dbReference>
<evidence type="ECO:0000256" key="4">
    <source>
        <dbReference type="ARBA" id="ARBA00022519"/>
    </source>
</evidence>
<evidence type="ECO:0000256" key="8">
    <source>
        <dbReference type="SAM" id="Phobius"/>
    </source>
</evidence>
<evidence type="ECO:0000313" key="11">
    <source>
        <dbReference type="Proteomes" id="UP000543030"/>
    </source>
</evidence>
<comment type="similarity">
    <text evidence="2">Belongs to the GSP F family.</text>
</comment>
<evidence type="ECO:0000313" key="10">
    <source>
        <dbReference type="EMBL" id="MBB5193113.1"/>
    </source>
</evidence>
<feature type="domain" description="Type II secretion system protein GspF" evidence="9">
    <location>
        <begin position="60"/>
        <end position="183"/>
    </location>
</feature>
<protein>
    <submittedName>
        <fullName evidence="10">Type IV pilus assembly protein PilC</fullName>
    </submittedName>
</protein>
<evidence type="ECO:0000259" key="9">
    <source>
        <dbReference type="Pfam" id="PF00482"/>
    </source>
</evidence>
<keyword evidence="6 8" id="KW-1133">Transmembrane helix</keyword>
<dbReference type="PANTHER" id="PTHR30012:SF0">
    <property type="entry name" value="TYPE II SECRETION SYSTEM PROTEIN F-RELATED"/>
    <property type="match status" value="1"/>
</dbReference>
<dbReference type="FunFam" id="1.20.81.30:FF:000001">
    <property type="entry name" value="Type II secretion system protein F"/>
    <property type="match status" value="1"/>
</dbReference>
<keyword evidence="3" id="KW-1003">Cell membrane</keyword>
<evidence type="ECO:0000256" key="1">
    <source>
        <dbReference type="ARBA" id="ARBA00004429"/>
    </source>
</evidence>
<keyword evidence="4" id="KW-0997">Cell inner membrane</keyword>
<evidence type="ECO:0000256" key="7">
    <source>
        <dbReference type="ARBA" id="ARBA00023136"/>
    </source>
</evidence>
<dbReference type="InterPro" id="IPR042094">
    <property type="entry name" value="T2SS_GspF_sf"/>
</dbReference>
<proteinExistence type="inferred from homology"/>
<reference evidence="10 11" key="1">
    <citation type="submission" date="2020-08" db="EMBL/GenBank/DDBJ databases">
        <title>Genomic Encyclopedia of Type Strains, Phase IV (KMG-IV): sequencing the most valuable type-strain genomes for metagenomic binning, comparative biology and taxonomic classification.</title>
        <authorList>
            <person name="Goeker M."/>
        </authorList>
    </citation>
    <scope>NUCLEOTIDE SEQUENCE [LARGE SCALE GENOMIC DNA]</scope>
    <source>
        <strain evidence="10 11">DSM 18233</strain>
    </source>
</reference>
<dbReference type="PANTHER" id="PTHR30012">
    <property type="entry name" value="GENERAL SECRETION PATHWAY PROTEIN"/>
    <property type="match status" value="1"/>
</dbReference>
<dbReference type="AlphaFoldDB" id="A0A840RLQ9"/>
<evidence type="ECO:0000256" key="2">
    <source>
        <dbReference type="ARBA" id="ARBA00005745"/>
    </source>
</evidence>
<feature type="transmembrane region" description="Helical" evidence="8">
    <location>
        <begin position="364"/>
        <end position="385"/>
    </location>
</feature>
<gene>
    <name evidence="10" type="ORF">HNQ50_003867</name>
</gene>
<feature type="transmembrane region" description="Helical" evidence="8">
    <location>
        <begin position="159"/>
        <end position="182"/>
    </location>
</feature>
<comment type="caution">
    <text evidence="10">The sequence shown here is derived from an EMBL/GenBank/DDBJ whole genome shotgun (WGS) entry which is preliminary data.</text>
</comment>
<organism evidence="10 11">
    <name type="scientific">Silvimonas terrae</name>
    <dbReference type="NCBI Taxonomy" id="300266"/>
    <lineage>
        <taxon>Bacteria</taxon>
        <taxon>Pseudomonadati</taxon>
        <taxon>Pseudomonadota</taxon>
        <taxon>Betaproteobacteria</taxon>
        <taxon>Neisseriales</taxon>
        <taxon>Chitinibacteraceae</taxon>
        <taxon>Silvimonas</taxon>
    </lineage>
</organism>
<feature type="transmembrane region" description="Helical" evidence="8">
    <location>
        <begin position="202"/>
        <end position="232"/>
    </location>
</feature>
<name>A0A840RLQ9_9NEIS</name>
<keyword evidence="5 8" id="KW-0812">Transmembrane</keyword>
<dbReference type="GO" id="GO:0005886">
    <property type="term" value="C:plasma membrane"/>
    <property type="evidence" value="ECO:0007669"/>
    <property type="project" value="UniProtKB-SubCell"/>
</dbReference>
<dbReference type="InterPro" id="IPR018076">
    <property type="entry name" value="T2SS_GspF_dom"/>
</dbReference>
<feature type="domain" description="Type II secretion system protein GspF" evidence="9">
    <location>
        <begin position="262"/>
        <end position="383"/>
    </location>
</feature>
<dbReference type="PRINTS" id="PR00812">
    <property type="entry name" value="BCTERIALGSPF"/>
</dbReference>
<evidence type="ECO:0000256" key="5">
    <source>
        <dbReference type="ARBA" id="ARBA00022692"/>
    </source>
</evidence>
<dbReference type="EMBL" id="JACHHN010000009">
    <property type="protein sequence ID" value="MBB5193113.1"/>
    <property type="molecule type" value="Genomic_DNA"/>
</dbReference>
<dbReference type="Proteomes" id="UP000543030">
    <property type="component" value="Unassembled WGS sequence"/>
</dbReference>
<sequence>MRYRYRAISAEGKRLQGEGHADSLITLEADLAGQSITLLHARPVRGTRRQDPGWRARGDFCFHLAQLLAAGISLLEALALLANALPAGPLAYALPDVLNRIRNGAAFSAALAAHSRCFGVALVCGVKAGETSGQLVEVLQDLKDSFLWREDMANKTRKALYYPACASLVMLGATVFLLTSVMPQVRDFVMDTGGSLPWSTRLLLAVSDGLLHFGGWLALGLAAMAMALLACIRRSSVRADRLLMRLPVAGTLLHQSALAQYARQLAMLYDAGVPLLEALDIAVATLTRPALATTLSQIRPKVEAGATLSQAFASVDVIPPLLMAMLRTGEATGQLGTSLRQAALYYQRLVEERAQRLQSLIEPMLTLVLGGLLGWIMLAVLGPVFDNLARMR</sequence>
<comment type="subcellular location">
    <subcellularLocation>
        <location evidence="1">Cell inner membrane</location>
        <topology evidence="1">Multi-pass membrane protein</topology>
    </subcellularLocation>
</comment>